<feature type="transmembrane region" description="Helical" evidence="1">
    <location>
        <begin position="81"/>
        <end position="99"/>
    </location>
</feature>
<evidence type="ECO:0000313" key="2">
    <source>
        <dbReference type="Ensembl" id="ENSAPLP00000026874.1"/>
    </source>
</evidence>
<protein>
    <submittedName>
        <fullName evidence="2">Uncharacterized protein</fullName>
    </submittedName>
</protein>
<keyword evidence="1" id="KW-0472">Membrane</keyword>
<sequence length="118" mass="13788">CHYLCFIETDFNTSALNFLHSASTLFVRYCEMCRNGVFFFFFITIPFVSEAAWVHLCPSSVAPLGLCVKCLLEMHCGFFPLWKTLIFLCLQLFIILFASKMELIFFFSKVHNCKYHIN</sequence>
<dbReference type="Proteomes" id="UP000016666">
    <property type="component" value="Chromosome 2"/>
</dbReference>
<organism evidence="2 3">
    <name type="scientific">Anas platyrhynchos platyrhynchos</name>
    <name type="common">Northern mallard</name>
    <dbReference type="NCBI Taxonomy" id="8840"/>
    <lineage>
        <taxon>Eukaryota</taxon>
        <taxon>Metazoa</taxon>
        <taxon>Chordata</taxon>
        <taxon>Craniata</taxon>
        <taxon>Vertebrata</taxon>
        <taxon>Euteleostomi</taxon>
        <taxon>Archelosauria</taxon>
        <taxon>Archosauria</taxon>
        <taxon>Dinosauria</taxon>
        <taxon>Saurischia</taxon>
        <taxon>Theropoda</taxon>
        <taxon>Coelurosauria</taxon>
        <taxon>Aves</taxon>
        <taxon>Neognathae</taxon>
        <taxon>Galloanserae</taxon>
        <taxon>Anseriformes</taxon>
        <taxon>Anatidae</taxon>
        <taxon>Anatinae</taxon>
        <taxon>Anas</taxon>
    </lineage>
</organism>
<keyword evidence="1" id="KW-1133">Transmembrane helix</keyword>
<dbReference type="GeneTree" id="ENSGT00960000191036"/>
<accession>A0A493TM02</accession>
<keyword evidence="1" id="KW-0812">Transmembrane</keyword>
<feature type="transmembrane region" description="Helical" evidence="1">
    <location>
        <begin position="37"/>
        <end position="56"/>
    </location>
</feature>
<proteinExistence type="predicted"/>
<reference evidence="2 3" key="1">
    <citation type="submission" date="2017-10" db="EMBL/GenBank/DDBJ databases">
        <title>A new Pekin duck reference genome.</title>
        <authorList>
            <person name="Hou Z.-C."/>
            <person name="Zhou Z.-K."/>
            <person name="Zhu F."/>
            <person name="Hou S.-S."/>
        </authorList>
    </citation>
    <scope>NUCLEOTIDE SEQUENCE [LARGE SCALE GENOMIC DNA]</scope>
</reference>
<dbReference type="AlphaFoldDB" id="A0A493TM02"/>
<keyword evidence="3" id="KW-1185">Reference proteome</keyword>
<evidence type="ECO:0000313" key="3">
    <source>
        <dbReference type="Proteomes" id="UP000016666"/>
    </source>
</evidence>
<reference evidence="2" key="3">
    <citation type="submission" date="2025-09" db="UniProtKB">
        <authorList>
            <consortium name="Ensembl"/>
        </authorList>
    </citation>
    <scope>IDENTIFICATION</scope>
</reference>
<name>A0A493TM02_ANAPP</name>
<reference evidence="2" key="2">
    <citation type="submission" date="2025-08" db="UniProtKB">
        <authorList>
            <consortium name="Ensembl"/>
        </authorList>
    </citation>
    <scope>IDENTIFICATION</scope>
</reference>
<evidence type="ECO:0000256" key="1">
    <source>
        <dbReference type="SAM" id="Phobius"/>
    </source>
</evidence>
<dbReference type="Ensembl" id="ENSAPLT00000027613.1">
    <property type="protein sequence ID" value="ENSAPLP00000026874.1"/>
    <property type="gene ID" value="ENSAPLG00000024175.1"/>
</dbReference>